<dbReference type="EMBL" id="OW152830">
    <property type="protein sequence ID" value="CAH2048478.1"/>
    <property type="molecule type" value="Genomic_DNA"/>
</dbReference>
<keyword evidence="1" id="KW-1133">Transmembrane helix</keyword>
<dbReference type="Proteomes" id="UP000837857">
    <property type="component" value="Chromosome 18"/>
</dbReference>
<organism evidence="2 3">
    <name type="scientific">Iphiclides podalirius</name>
    <name type="common">scarce swallowtail</name>
    <dbReference type="NCBI Taxonomy" id="110791"/>
    <lineage>
        <taxon>Eukaryota</taxon>
        <taxon>Metazoa</taxon>
        <taxon>Ecdysozoa</taxon>
        <taxon>Arthropoda</taxon>
        <taxon>Hexapoda</taxon>
        <taxon>Insecta</taxon>
        <taxon>Pterygota</taxon>
        <taxon>Neoptera</taxon>
        <taxon>Endopterygota</taxon>
        <taxon>Lepidoptera</taxon>
        <taxon>Glossata</taxon>
        <taxon>Ditrysia</taxon>
        <taxon>Papilionoidea</taxon>
        <taxon>Papilionidae</taxon>
        <taxon>Papilioninae</taxon>
        <taxon>Iphiclides</taxon>
    </lineage>
</organism>
<evidence type="ECO:0000256" key="1">
    <source>
        <dbReference type="SAM" id="Phobius"/>
    </source>
</evidence>
<proteinExistence type="predicted"/>
<gene>
    <name evidence="2" type="ORF">IPOD504_LOCUS6101</name>
</gene>
<evidence type="ECO:0000313" key="3">
    <source>
        <dbReference type="Proteomes" id="UP000837857"/>
    </source>
</evidence>
<keyword evidence="3" id="KW-1185">Reference proteome</keyword>
<reference evidence="2" key="1">
    <citation type="submission" date="2022-03" db="EMBL/GenBank/DDBJ databases">
        <authorList>
            <person name="Martin H S."/>
        </authorList>
    </citation>
    <scope>NUCLEOTIDE SEQUENCE</scope>
</reference>
<feature type="transmembrane region" description="Helical" evidence="1">
    <location>
        <begin position="171"/>
        <end position="192"/>
    </location>
</feature>
<name>A0ABN8I826_9NEOP</name>
<keyword evidence="1" id="KW-0812">Transmembrane</keyword>
<evidence type="ECO:0000313" key="2">
    <source>
        <dbReference type="EMBL" id="CAH2048478.1"/>
    </source>
</evidence>
<feature type="transmembrane region" description="Helical" evidence="1">
    <location>
        <begin position="54"/>
        <end position="80"/>
    </location>
</feature>
<feature type="non-terminal residue" evidence="2">
    <location>
        <position position="1"/>
    </location>
</feature>
<protein>
    <submittedName>
        <fullName evidence="2">Uncharacterized protein</fullName>
    </submittedName>
</protein>
<accession>A0ABN8I826</accession>
<keyword evidence="1" id="KW-0472">Membrane</keyword>
<sequence>MHVRGLDRAEDEGIAWIKRRWWEISKIFAQSLNLAQSGLLRIDLGMFFMDPNNIGTATVLLLLGCSFWYVLCYSLTLLVLNARVNTLYQQGVLQLKRFLEAERVEIQLIDSVQEHFKYVWQRTISSLNTLLQGGEEIERQLATVAKQIHFSPGSEIVREMDLAPSSRVAPILLKSLSVVMVLHAMTCGWMMIACRA</sequence>